<keyword evidence="5" id="KW-1185">Reference proteome</keyword>
<evidence type="ECO:0000313" key="5">
    <source>
        <dbReference type="Proteomes" id="UP001152561"/>
    </source>
</evidence>
<evidence type="ECO:0008006" key="6">
    <source>
        <dbReference type="Google" id="ProtNLM"/>
    </source>
</evidence>
<dbReference type="InterPro" id="IPR006527">
    <property type="entry name" value="F-box-assoc_dom_typ1"/>
</dbReference>
<organism evidence="4 5">
    <name type="scientific">Anisodus acutangulus</name>
    <dbReference type="NCBI Taxonomy" id="402998"/>
    <lineage>
        <taxon>Eukaryota</taxon>
        <taxon>Viridiplantae</taxon>
        <taxon>Streptophyta</taxon>
        <taxon>Embryophyta</taxon>
        <taxon>Tracheophyta</taxon>
        <taxon>Spermatophyta</taxon>
        <taxon>Magnoliopsida</taxon>
        <taxon>eudicotyledons</taxon>
        <taxon>Gunneridae</taxon>
        <taxon>Pentapetalae</taxon>
        <taxon>asterids</taxon>
        <taxon>lamiids</taxon>
        <taxon>Solanales</taxon>
        <taxon>Solanaceae</taxon>
        <taxon>Solanoideae</taxon>
        <taxon>Hyoscyameae</taxon>
        <taxon>Anisodus</taxon>
    </lineage>
</organism>
<feature type="domain" description="F-box associated beta-propeller type 1" evidence="3">
    <location>
        <begin position="104"/>
        <end position="237"/>
    </location>
</feature>
<dbReference type="PANTHER" id="PTHR31672">
    <property type="entry name" value="BNACNNG10540D PROTEIN"/>
    <property type="match status" value="1"/>
</dbReference>
<dbReference type="PANTHER" id="PTHR31672:SF13">
    <property type="entry name" value="F-BOX PROTEIN CPR30-LIKE"/>
    <property type="match status" value="1"/>
</dbReference>
<dbReference type="OrthoDB" id="1094363at2759"/>
<dbReference type="Pfam" id="PF07734">
    <property type="entry name" value="FBA_1"/>
    <property type="match status" value="1"/>
</dbReference>
<gene>
    <name evidence="4" type="ORF">K7X08_024770</name>
</gene>
<feature type="region of interest" description="Disordered" evidence="1">
    <location>
        <begin position="400"/>
        <end position="419"/>
    </location>
</feature>
<feature type="domain" description="F-box" evidence="2">
    <location>
        <begin position="29"/>
        <end position="62"/>
    </location>
</feature>
<dbReference type="Proteomes" id="UP001152561">
    <property type="component" value="Unassembled WGS sequence"/>
</dbReference>
<dbReference type="InterPro" id="IPR001810">
    <property type="entry name" value="F-box_dom"/>
</dbReference>
<sequence>MERVKVMRNGNRAEENNSLSVSTELQDDLIVRDIISRLPLKFVVQCKVVSKNFNSCISDPKFSQTLLQREMDCSTQLIYTLNGLRKFHKISLNPIPTTCKMTLPDDVELLASCKGLILFDFDEIKVYSVFNPITGAHQLIPYLPTTFMMIGYPGLAVDYSSSDQYKLVTISKLAKNPNPFYKFHVISSKRSGLWREIQLRSNTFSDLAVGSPPVYWRDSLYWLRSDVSVIAFDTKREEAIILDRPEFIDDCNIIYGKILTGRDIWLGVAQGLLTLVCIFEKSIVIADYARSNWSVSHTLDNFISGTDGIINGFPVLIDSKQVFFMVEHPLAMYHVYEYDTENSEYRKAAVSSIVSYPLHSFQPTLASVHATPLEIVNTRHLSYISAKLDVFRRFITEGVSDQEEESSSESSSSSAEEVV</sequence>
<name>A0A9Q1RFK8_9SOLA</name>
<evidence type="ECO:0000256" key="1">
    <source>
        <dbReference type="SAM" id="MobiDB-lite"/>
    </source>
</evidence>
<evidence type="ECO:0000313" key="4">
    <source>
        <dbReference type="EMBL" id="KAJ8554092.1"/>
    </source>
</evidence>
<dbReference type="InterPro" id="IPR050796">
    <property type="entry name" value="SCF_F-box_component"/>
</dbReference>
<accession>A0A9Q1RFK8</accession>
<protein>
    <recommendedName>
        <fullName evidence="6">F-box protein</fullName>
    </recommendedName>
</protein>
<dbReference type="InterPro" id="IPR036047">
    <property type="entry name" value="F-box-like_dom_sf"/>
</dbReference>
<feature type="compositionally biased region" description="Low complexity" evidence="1">
    <location>
        <begin position="408"/>
        <end position="419"/>
    </location>
</feature>
<dbReference type="AlphaFoldDB" id="A0A9Q1RFK8"/>
<evidence type="ECO:0000259" key="2">
    <source>
        <dbReference type="Pfam" id="PF00646"/>
    </source>
</evidence>
<comment type="caution">
    <text evidence="4">The sequence shown here is derived from an EMBL/GenBank/DDBJ whole genome shotgun (WGS) entry which is preliminary data.</text>
</comment>
<dbReference type="Pfam" id="PF00646">
    <property type="entry name" value="F-box"/>
    <property type="match status" value="1"/>
</dbReference>
<proteinExistence type="predicted"/>
<reference evidence="5" key="1">
    <citation type="journal article" date="2023" name="Proc. Natl. Acad. Sci. U.S.A.">
        <title>Genomic and structural basis for evolution of tropane alkaloid biosynthesis.</title>
        <authorList>
            <person name="Wanga Y.-J."/>
            <person name="Taina T."/>
            <person name="Yua J.-Y."/>
            <person name="Lia J."/>
            <person name="Xua B."/>
            <person name="Chenc J."/>
            <person name="D'Auriad J.C."/>
            <person name="Huanga J.-P."/>
            <person name="Huanga S.-X."/>
        </authorList>
    </citation>
    <scope>NUCLEOTIDE SEQUENCE [LARGE SCALE GENOMIC DNA]</scope>
    <source>
        <strain evidence="5">cv. KIB-2019</strain>
    </source>
</reference>
<dbReference type="EMBL" id="JAJAGQ010000009">
    <property type="protein sequence ID" value="KAJ8554092.1"/>
    <property type="molecule type" value="Genomic_DNA"/>
</dbReference>
<dbReference type="SUPFAM" id="SSF81383">
    <property type="entry name" value="F-box domain"/>
    <property type="match status" value="1"/>
</dbReference>
<evidence type="ECO:0000259" key="3">
    <source>
        <dbReference type="Pfam" id="PF07734"/>
    </source>
</evidence>